<comment type="caution">
    <text evidence="4">The sequence shown here is derived from an EMBL/GenBank/DDBJ whole genome shotgun (WGS) entry which is preliminary data.</text>
</comment>
<accession>A0A4S1XEF8</accession>
<dbReference type="GO" id="GO:0004497">
    <property type="term" value="F:monooxygenase activity"/>
    <property type="evidence" value="ECO:0007669"/>
    <property type="project" value="UniProtKB-KW"/>
</dbReference>
<protein>
    <submittedName>
        <fullName evidence="4">LLM class flavin-dependent oxidoreductase</fullName>
    </submittedName>
</protein>
<name>A0A4S1XEF8_9SPHN</name>
<organism evidence="4 5">
    <name type="scientific">Sphingomonas gei</name>
    <dbReference type="NCBI Taxonomy" id="1395960"/>
    <lineage>
        <taxon>Bacteria</taxon>
        <taxon>Pseudomonadati</taxon>
        <taxon>Pseudomonadota</taxon>
        <taxon>Alphaproteobacteria</taxon>
        <taxon>Sphingomonadales</taxon>
        <taxon>Sphingomonadaceae</taxon>
        <taxon>Sphingomonas</taxon>
    </lineage>
</organism>
<evidence type="ECO:0000259" key="3">
    <source>
        <dbReference type="Pfam" id="PF00296"/>
    </source>
</evidence>
<keyword evidence="5" id="KW-1185">Reference proteome</keyword>
<dbReference type="GO" id="GO:0005829">
    <property type="term" value="C:cytosol"/>
    <property type="evidence" value="ECO:0007669"/>
    <property type="project" value="TreeGrafter"/>
</dbReference>
<keyword evidence="1" id="KW-0560">Oxidoreductase</keyword>
<proteinExistence type="predicted"/>
<evidence type="ECO:0000313" key="5">
    <source>
        <dbReference type="Proteomes" id="UP000306147"/>
    </source>
</evidence>
<dbReference type="InterPro" id="IPR050766">
    <property type="entry name" value="Bact_Lucif_Oxidored"/>
</dbReference>
<reference evidence="4 5" key="1">
    <citation type="submission" date="2019-04" db="EMBL/GenBank/DDBJ databases">
        <title>Sphingomonas psychrotolerans sp. nov., isolated from soil in the Tianshan Mountains, Xinjiang, China.</title>
        <authorList>
            <person name="Luo Y."/>
            <person name="Sheng H."/>
        </authorList>
    </citation>
    <scope>NUCLEOTIDE SEQUENCE [LARGE SCALE GENOMIC DNA]</scope>
    <source>
        <strain evidence="4 5">ZFGT-11</strain>
    </source>
</reference>
<evidence type="ECO:0000313" key="4">
    <source>
        <dbReference type="EMBL" id="TGX54348.1"/>
    </source>
</evidence>
<dbReference type="EMBL" id="SRXT01000003">
    <property type="protein sequence ID" value="TGX54348.1"/>
    <property type="molecule type" value="Genomic_DNA"/>
</dbReference>
<dbReference type="InterPro" id="IPR036661">
    <property type="entry name" value="Luciferase-like_sf"/>
</dbReference>
<dbReference type="AlphaFoldDB" id="A0A4S1XEF8"/>
<dbReference type="OrthoDB" id="9776438at2"/>
<evidence type="ECO:0000256" key="1">
    <source>
        <dbReference type="ARBA" id="ARBA00023002"/>
    </source>
</evidence>
<evidence type="ECO:0000256" key="2">
    <source>
        <dbReference type="ARBA" id="ARBA00023033"/>
    </source>
</evidence>
<dbReference type="Proteomes" id="UP000306147">
    <property type="component" value="Unassembled WGS sequence"/>
</dbReference>
<dbReference type="Gene3D" id="3.20.20.30">
    <property type="entry name" value="Luciferase-like domain"/>
    <property type="match status" value="1"/>
</dbReference>
<dbReference type="RefSeq" id="WP_135963585.1">
    <property type="nucleotide sequence ID" value="NZ_SRXT01000003.1"/>
</dbReference>
<dbReference type="GO" id="GO:0016705">
    <property type="term" value="F:oxidoreductase activity, acting on paired donors, with incorporation or reduction of molecular oxygen"/>
    <property type="evidence" value="ECO:0007669"/>
    <property type="project" value="InterPro"/>
</dbReference>
<dbReference type="SUPFAM" id="SSF51679">
    <property type="entry name" value="Bacterial luciferase-like"/>
    <property type="match status" value="1"/>
</dbReference>
<dbReference type="Pfam" id="PF00296">
    <property type="entry name" value="Bac_luciferase"/>
    <property type="match status" value="1"/>
</dbReference>
<dbReference type="PANTHER" id="PTHR30137:SF8">
    <property type="entry name" value="BLR5498 PROTEIN"/>
    <property type="match status" value="1"/>
</dbReference>
<dbReference type="PANTHER" id="PTHR30137">
    <property type="entry name" value="LUCIFERASE-LIKE MONOOXYGENASE"/>
    <property type="match status" value="1"/>
</dbReference>
<feature type="domain" description="Luciferase-like" evidence="3">
    <location>
        <begin position="44"/>
        <end position="343"/>
    </location>
</feature>
<dbReference type="InterPro" id="IPR011251">
    <property type="entry name" value="Luciferase-like_dom"/>
</dbReference>
<gene>
    <name evidence="4" type="ORF">E5A73_09605</name>
</gene>
<keyword evidence="2" id="KW-0503">Monooxygenase</keyword>
<sequence>MKIWQFSEQAYHPAFQQPGAMRVTLPQSKCDPFEAGRLLNRYLDEYMLADELGLNIMVNEHHAAATCMSTSCMTTLAILARQTSKAQLLALGIPLANRSNPLRVAEEIAMVDALSGGRLEVGLVKGAAYELFMSNRQPTGFMDRFWEAHDLILAALSNQGDNFSWEGEHFHYRTVSMWPRPIQQPHPPIWMTASSATSAREYGKRGYTCATFLSGAVARSVFTGYREAYVQAHGEQPGQDKLAYLALVACAGDRKTAFARAEKMKSYFTTAARLDPQFRNPLGFSPVDANIRMLQAGANAMRPRMRNGDPLPVDGTIEQYMDAGLFFVGTPDDVHEQLARFHDETGGFGNLLMMGQAGELGHADTVDNLTLVGREVAPRLAELSTQPIEVRYEAVG</sequence>